<dbReference type="Proteomes" id="UP000646548">
    <property type="component" value="Unassembled WGS sequence"/>
</dbReference>
<dbReference type="SUPFAM" id="SSF56112">
    <property type="entry name" value="Protein kinase-like (PK-like)"/>
    <property type="match status" value="1"/>
</dbReference>
<organism evidence="10 11">
    <name type="scientific">Oryzias melastigma</name>
    <name type="common">Marine medaka</name>
    <dbReference type="NCBI Taxonomy" id="30732"/>
    <lineage>
        <taxon>Eukaryota</taxon>
        <taxon>Metazoa</taxon>
        <taxon>Chordata</taxon>
        <taxon>Craniata</taxon>
        <taxon>Vertebrata</taxon>
        <taxon>Euteleostomi</taxon>
        <taxon>Actinopterygii</taxon>
        <taxon>Neopterygii</taxon>
        <taxon>Teleostei</taxon>
        <taxon>Neoteleostei</taxon>
        <taxon>Acanthomorphata</taxon>
        <taxon>Ovalentaria</taxon>
        <taxon>Atherinomorphae</taxon>
        <taxon>Beloniformes</taxon>
        <taxon>Adrianichthyidae</taxon>
        <taxon>Oryziinae</taxon>
        <taxon>Oryzias</taxon>
    </lineage>
</organism>
<dbReference type="InterPro" id="IPR039318">
    <property type="entry name" value="POMK"/>
</dbReference>
<gene>
    <name evidence="10" type="ORF">FQA47_007983</name>
</gene>
<dbReference type="GO" id="GO:0016773">
    <property type="term" value="F:phosphotransferase activity, alcohol group as acceptor"/>
    <property type="evidence" value="ECO:0007669"/>
    <property type="project" value="TreeGrafter"/>
</dbReference>
<proteinExistence type="predicted"/>
<dbReference type="GO" id="GO:0019200">
    <property type="term" value="F:carbohydrate kinase activity"/>
    <property type="evidence" value="ECO:0007669"/>
    <property type="project" value="InterPro"/>
</dbReference>
<evidence type="ECO:0000256" key="8">
    <source>
        <dbReference type="ARBA" id="ARBA00037847"/>
    </source>
</evidence>
<evidence type="ECO:0000256" key="7">
    <source>
        <dbReference type="ARBA" id="ARBA00023136"/>
    </source>
</evidence>
<keyword evidence="6 9" id="KW-1133">Transmembrane helix</keyword>
<evidence type="ECO:0000313" key="11">
    <source>
        <dbReference type="Proteomes" id="UP000646548"/>
    </source>
</evidence>
<dbReference type="GO" id="GO:0004347">
    <property type="term" value="F:glucose-6-phosphate isomerase activity"/>
    <property type="evidence" value="ECO:0007669"/>
    <property type="project" value="InterPro"/>
</dbReference>
<protein>
    <submittedName>
        <fullName evidence="10">Protein O-mannose kinase</fullName>
    </submittedName>
</protein>
<evidence type="ECO:0000256" key="4">
    <source>
        <dbReference type="ARBA" id="ARBA00022777"/>
    </source>
</evidence>
<keyword evidence="7 9" id="KW-0472">Membrane</keyword>
<dbReference type="InterPro" id="IPR011009">
    <property type="entry name" value="Kinase-like_dom_sf"/>
</dbReference>
<accession>A0A834CQ16</accession>
<dbReference type="GO" id="GO:0005524">
    <property type="term" value="F:ATP binding"/>
    <property type="evidence" value="ECO:0007669"/>
    <property type="project" value="UniProtKB-KW"/>
</dbReference>
<dbReference type="SUPFAM" id="SSF53697">
    <property type="entry name" value="SIS domain"/>
    <property type="match status" value="1"/>
</dbReference>
<name>A0A834CQ16_ORYME</name>
<evidence type="ECO:0000256" key="9">
    <source>
        <dbReference type="SAM" id="Phobius"/>
    </source>
</evidence>
<evidence type="ECO:0000313" key="10">
    <source>
        <dbReference type="EMBL" id="KAF6733039.1"/>
    </source>
</evidence>
<keyword evidence="4 10" id="KW-0418">Kinase</keyword>
<keyword evidence="1" id="KW-0808">Transferase</keyword>
<comment type="caution">
    <text evidence="10">The sequence shown here is derived from an EMBL/GenBank/DDBJ whole genome shotgun (WGS) entry which is preliminary data.</text>
</comment>
<dbReference type="Gene3D" id="1.10.1390.10">
    <property type="match status" value="1"/>
</dbReference>
<feature type="transmembrane region" description="Helical" evidence="9">
    <location>
        <begin position="6"/>
        <end position="27"/>
    </location>
</feature>
<dbReference type="PANTHER" id="PTHR22618:SF2">
    <property type="entry name" value="PROTEIN O-MANNOSE KINASE"/>
    <property type="match status" value="1"/>
</dbReference>
<dbReference type="EMBL" id="WKFB01000170">
    <property type="protein sequence ID" value="KAF6733039.1"/>
    <property type="molecule type" value="Genomic_DNA"/>
</dbReference>
<evidence type="ECO:0000256" key="1">
    <source>
        <dbReference type="ARBA" id="ARBA00022679"/>
    </source>
</evidence>
<dbReference type="Gene3D" id="1.10.510.10">
    <property type="entry name" value="Transferase(Phosphotransferase) domain 1"/>
    <property type="match status" value="2"/>
</dbReference>
<evidence type="ECO:0000256" key="2">
    <source>
        <dbReference type="ARBA" id="ARBA00022692"/>
    </source>
</evidence>
<dbReference type="GO" id="GO:0006493">
    <property type="term" value="P:protein O-linked glycosylation"/>
    <property type="evidence" value="ECO:0007669"/>
    <property type="project" value="InterPro"/>
</dbReference>
<dbReference type="AlphaFoldDB" id="A0A834CQ16"/>
<evidence type="ECO:0000256" key="3">
    <source>
        <dbReference type="ARBA" id="ARBA00022741"/>
    </source>
</evidence>
<dbReference type="GO" id="GO:0006096">
    <property type="term" value="P:glycolytic process"/>
    <property type="evidence" value="ECO:0007669"/>
    <property type="project" value="InterPro"/>
</dbReference>
<dbReference type="InterPro" id="IPR046348">
    <property type="entry name" value="SIS_dom_sf"/>
</dbReference>
<dbReference type="GO" id="GO:0005789">
    <property type="term" value="C:endoplasmic reticulum membrane"/>
    <property type="evidence" value="ECO:0007669"/>
    <property type="project" value="TreeGrafter"/>
</dbReference>
<keyword evidence="5" id="KW-0067">ATP-binding</keyword>
<evidence type="ECO:0000256" key="6">
    <source>
        <dbReference type="ARBA" id="ARBA00022989"/>
    </source>
</evidence>
<dbReference type="InterPro" id="IPR023096">
    <property type="entry name" value="G6P_Isomerase_C"/>
</dbReference>
<comment type="subcellular location">
    <subcellularLocation>
        <location evidence="8">Endomembrane system</location>
        <topology evidence="8">Single-pass membrane protein</topology>
    </subcellularLocation>
</comment>
<keyword evidence="3" id="KW-0547">Nucleotide-binding</keyword>
<evidence type="ECO:0000256" key="5">
    <source>
        <dbReference type="ARBA" id="ARBA00022840"/>
    </source>
</evidence>
<keyword evidence="2 9" id="KW-0812">Transmembrane</keyword>
<dbReference type="PANTHER" id="PTHR22618">
    <property type="entry name" value="PROTEIN O-MANNOSE KINASE"/>
    <property type="match status" value="1"/>
</dbReference>
<sequence length="353" mass="39741">MVWRFPVVALLVMGALCLVAILMLVIISQQEKLMVVLLPPVPEPKMKGVDPQLLKVYLAEWSGQKVALCRLTSQDYLEDFLHGLGMLQALQDTAVVQLVGLCAEDHSFVTEYHLHCSLLNLEGVFAQEQHQFHDTWQICLRLALDYFLLTSDFRLVVNDLDALPKVDVGGGLLVKCGHQELTGDFVAPEQLWPFGNKTLSDDLMPGYDEKTDIWKVPDVTRFIMGRVRGGDLVHFHLFQISDHHVDSDDILRRLEEVAVATSTVSPAVSGTRMIPADFLIPAQSQHPIRNSLHHEVFQGNQPSNSIIFKMLTRSCWELWLRSVFRVIGKQLAKKMEPELQDGAEVTSHNSSTN</sequence>
<reference evidence="10" key="1">
    <citation type="journal article" name="BMC Genomics">
        <title>Long-read sequencing and de novo genome assembly of marine medaka (Oryzias melastigma).</title>
        <authorList>
            <person name="Liang P."/>
            <person name="Saqib H.S.A."/>
            <person name="Ni X."/>
            <person name="Shen Y."/>
        </authorList>
    </citation>
    <scope>NUCLEOTIDE SEQUENCE</scope>
    <source>
        <strain evidence="10">Bigg-433</strain>
    </source>
</reference>